<evidence type="ECO:0000259" key="8">
    <source>
        <dbReference type="Pfam" id="PF00081"/>
    </source>
</evidence>
<dbReference type="PIRSF" id="PIRSF000349">
    <property type="entry name" value="SODismutase"/>
    <property type="match status" value="1"/>
</dbReference>
<accession>A0A4Y1YNF2</accession>
<dbReference type="Proteomes" id="UP000316473">
    <property type="component" value="Chromosome"/>
</dbReference>
<gene>
    <name evidence="10" type="ORF">Nstercoris_01975</name>
</gene>
<feature type="binding site" evidence="6">
    <location>
        <position position="94"/>
    </location>
    <ligand>
        <name>Mn(2+)</name>
        <dbReference type="ChEBI" id="CHEBI:29035"/>
    </ligand>
</feature>
<dbReference type="InterPro" id="IPR036314">
    <property type="entry name" value="SOD_C_sf"/>
</dbReference>
<dbReference type="GO" id="GO:0005737">
    <property type="term" value="C:cytoplasm"/>
    <property type="evidence" value="ECO:0007669"/>
    <property type="project" value="UniProtKB-ARBA"/>
</dbReference>
<keyword evidence="11" id="KW-1185">Reference proteome</keyword>
<dbReference type="InterPro" id="IPR019833">
    <property type="entry name" value="Mn/Fe_SOD_BS"/>
</dbReference>
<dbReference type="Pfam" id="PF02777">
    <property type="entry name" value="Sod_Fe_C"/>
    <property type="match status" value="1"/>
</dbReference>
<feature type="binding site" evidence="6">
    <location>
        <position position="180"/>
    </location>
    <ligand>
        <name>Mn(2+)</name>
        <dbReference type="ChEBI" id="CHEBI:29035"/>
    </ligand>
</feature>
<evidence type="ECO:0000313" key="10">
    <source>
        <dbReference type="EMBL" id="BBL35700.1"/>
    </source>
</evidence>
<feature type="domain" description="Manganese/iron superoxide dismutase C-terminal" evidence="9">
    <location>
        <begin position="111"/>
        <end position="207"/>
    </location>
</feature>
<dbReference type="KEGG" id="nst:Nstercoris_01975"/>
<dbReference type="Gene3D" id="1.10.287.990">
    <property type="entry name" value="Fe,Mn superoxide dismutase (SOD) domain"/>
    <property type="match status" value="1"/>
</dbReference>
<dbReference type="PANTHER" id="PTHR42769">
    <property type="entry name" value="SUPEROXIDE DISMUTASE"/>
    <property type="match status" value="1"/>
</dbReference>
<comment type="similarity">
    <text evidence="1 7">Belongs to the iron/manganese superoxide dismutase family.</text>
</comment>
<dbReference type="Pfam" id="PF00081">
    <property type="entry name" value="Sod_Fe_N"/>
    <property type="match status" value="1"/>
</dbReference>
<dbReference type="GO" id="GO:0004784">
    <property type="term" value="F:superoxide dismutase activity"/>
    <property type="evidence" value="ECO:0007669"/>
    <property type="project" value="UniProtKB-EC"/>
</dbReference>
<sequence length="212" mass="23394">MSTNLDNFSKAAQSGNAFVLPPLPFADNALEPVISANTLSFHYDKHHRGYVNNLNKLIEGTPFAGQSLEQIITATAGHADKAGIFNNAAQVWNHLFYWNSLSPNGGGEPPAALKQKIEEAFGSVEAFKKEFANAAITQFGSGWAWLVQDGTKLAISKTSNADSPLTRNIRPLLTIDVWEHAYYLDFQNRRPDYVNTVIDKLINWEFAVANLA</sequence>
<feature type="binding site" evidence="6">
    <location>
        <position position="42"/>
    </location>
    <ligand>
        <name>Mn(2+)</name>
        <dbReference type="ChEBI" id="CHEBI:29035"/>
    </ligand>
</feature>
<keyword evidence="2 6" id="KW-0479">Metal-binding</keyword>
<dbReference type="InterPro" id="IPR019832">
    <property type="entry name" value="Mn/Fe_SOD_C"/>
</dbReference>
<proteinExistence type="inferred from homology"/>
<dbReference type="GO" id="GO:0046914">
    <property type="term" value="F:transition metal ion binding"/>
    <property type="evidence" value="ECO:0007669"/>
    <property type="project" value="UniProtKB-ARBA"/>
</dbReference>
<evidence type="ECO:0000256" key="7">
    <source>
        <dbReference type="RuleBase" id="RU000414"/>
    </source>
</evidence>
<dbReference type="SUPFAM" id="SSF54719">
    <property type="entry name" value="Fe,Mn superoxide dismutase (SOD), C-terminal domain"/>
    <property type="match status" value="1"/>
</dbReference>
<keyword evidence="4" id="KW-0408">Iron</keyword>
<comment type="function">
    <text evidence="7">Destroys radicals which are normally produced within the cells and which are toxic to biological systems.</text>
</comment>
<evidence type="ECO:0000256" key="6">
    <source>
        <dbReference type="PIRSR" id="PIRSR000349-1"/>
    </source>
</evidence>
<evidence type="ECO:0000256" key="5">
    <source>
        <dbReference type="ARBA" id="ARBA00049204"/>
    </source>
</evidence>
<dbReference type="PROSITE" id="PS00088">
    <property type="entry name" value="SOD_MN"/>
    <property type="match status" value="1"/>
</dbReference>
<dbReference type="InterPro" id="IPR019831">
    <property type="entry name" value="Mn/Fe_SOD_N"/>
</dbReference>
<organism evidence="10 11">
    <name type="scientific">Nitrosomonas stercoris</name>
    <dbReference type="NCBI Taxonomy" id="1444684"/>
    <lineage>
        <taxon>Bacteria</taxon>
        <taxon>Pseudomonadati</taxon>
        <taxon>Pseudomonadota</taxon>
        <taxon>Betaproteobacteria</taxon>
        <taxon>Nitrosomonadales</taxon>
        <taxon>Nitrosomonadaceae</taxon>
        <taxon>Nitrosomonas</taxon>
    </lineage>
</organism>
<comment type="catalytic activity">
    <reaction evidence="5 7">
        <text>2 superoxide + 2 H(+) = H2O2 + O2</text>
        <dbReference type="Rhea" id="RHEA:20696"/>
        <dbReference type="ChEBI" id="CHEBI:15378"/>
        <dbReference type="ChEBI" id="CHEBI:15379"/>
        <dbReference type="ChEBI" id="CHEBI:16240"/>
        <dbReference type="ChEBI" id="CHEBI:18421"/>
        <dbReference type="EC" id="1.15.1.1"/>
    </reaction>
</comment>
<dbReference type="SUPFAM" id="SSF46609">
    <property type="entry name" value="Fe,Mn superoxide dismutase (SOD), N-terminal domain"/>
    <property type="match status" value="1"/>
</dbReference>
<keyword evidence="3 7" id="KW-0560">Oxidoreductase</keyword>
<dbReference type="InterPro" id="IPR001189">
    <property type="entry name" value="Mn/Fe_SOD"/>
</dbReference>
<dbReference type="PRINTS" id="PR01703">
    <property type="entry name" value="MNSODISMTASE"/>
</dbReference>
<name>A0A4Y1YNF2_9PROT</name>
<dbReference type="EC" id="1.15.1.1" evidence="7"/>
<evidence type="ECO:0000256" key="1">
    <source>
        <dbReference type="ARBA" id="ARBA00008714"/>
    </source>
</evidence>
<evidence type="ECO:0000256" key="2">
    <source>
        <dbReference type="ARBA" id="ARBA00022723"/>
    </source>
</evidence>
<dbReference type="EMBL" id="AP019755">
    <property type="protein sequence ID" value="BBL35700.1"/>
    <property type="molecule type" value="Genomic_DNA"/>
</dbReference>
<dbReference type="FunFam" id="1.10.287.990:FF:000002">
    <property type="entry name" value="Superoxide dismutase"/>
    <property type="match status" value="1"/>
</dbReference>
<evidence type="ECO:0000259" key="9">
    <source>
        <dbReference type="Pfam" id="PF02777"/>
    </source>
</evidence>
<dbReference type="FunFam" id="3.55.40.20:FF:000001">
    <property type="entry name" value="Superoxide dismutase"/>
    <property type="match status" value="1"/>
</dbReference>
<protein>
    <recommendedName>
        <fullName evidence="7">Superoxide dismutase</fullName>
        <ecNumber evidence="7">1.15.1.1</ecNumber>
    </recommendedName>
</protein>
<dbReference type="InterPro" id="IPR036324">
    <property type="entry name" value="Mn/Fe_SOD_N_sf"/>
</dbReference>
<feature type="domain" description="Manganese/iron superoxide dismutase N-terminal" evidence="8">
    <location>
        <begin position="18"/>
        <end position="102"/>
    </location>
</feature>
<dbReference type="Gene3D" id="3.55.40.20">
    <property type="entry name" value="Iron/manganese superoxide dismutase, C-terminal domain"/>
    <property type="match status" value="1"/>
</dbReference>
<dbReference type="AlphaFoldDB" id="A0A4Y1YNF2"/>
<evidence type="ECO:0000256" key="3">
    <source>
        <dbReference type="ARBA" id="ARBA00023002"/>
    </source>
</evidence>
<dbReference type="PANTHER" id="PTHR42769:SF3">
    <property type="entry name" value="SUPEROXIDE DISMUTASE [FE] 2, CHLOROPLASTIC"/>
    <property type="match status" value="1"/>
</dbReference>
<evidence type="ECO:0000256" key="4">
    <source>
        <dbReference type="ARBA" id="ARBA00023004"/>
    </source>
</evidence>
<evidence type="ECO:0000313" key="11">
    <source>
        <dbReference type="Proteomes" id="UP000316473"/>
    </source>
</evidence>
<feature type="binding site" evidence="6">
    <location>
        <position position="176"/>
    </location>
    <ligand>
        <name>Mn(2+)</name>
        <dbReference type="ChEBI" id="CHEBI:29035"/>
    </ligand>
</feature>
<reference evidence="10 11" key="1">
    <citation type="submission" date="2019-06" db="EMBL/GenBank/DDBJ databases">
        <title>Nitrosomonas stercoris KYUHI-S whole genome shotgun sequence.</title>
        <authorList>
            <person name="Nakagawa T."/>
            <person name="Tsuchiya Y."/>
            <person name="Takahashi R."/>
        </authorList>
    </citation>
    <scope>NUCLEOTIDE SEQUENCE [LARGE SCALE GENOMIC DNA]</scope>
    <source>
        <strain evidence="10 11">KYUHI-S</strain>
    </source>
</reference>